<feature type="compositionally biased region" description="Basic and acidic residues" evidence="1">
    <location>
        <begin position="319"/>
        <end position="328"/>
    </location>
</feature>
<feature type="region of interest" description="Disordered" evidence="1">
    <location>
        <begin position="73"/>
        <end position="109"/>
    </location>
</feature>
<evidence type="ECO:0000256" key="1">
    <source>
        <dbReference type="SAM" id="MobiDB-lite"/>
    </source>
</evidence>
<keyword evidence="3" id="KW-1185">Reference proteome</keyword>
<evidence type="ECO:0000313" key="2">
    <source>
        <dbReference type="EMBL" id="GBP83190.1"/>
    </source>
</evidence>
<sequence>MPVSTPISVLPWASMAVITNYDLYWNGPRNYNEMNKYHYYWLIEQRGDRCSTKRTEPTTRASLAERDIERNGTMTSTFPCMQPKRYGEQNLDPGSGNKLKTEPESKPSIGQIRTKSVTRIEIKNSIDIKIEITNEIQPDSKAFPFRADRADPQESQIIKFMSVTGRQKHVSMRFQPLKMQFAEGIEHLWKKGRPLELSLIGRNATAVAVTSRFYSVIMWYLINRAESFRTAAMLGRAWFYHIHVYKKRQSSWWAGQFRWCGVMHPELLGFRTATVLYLRSVRDLERRRRDKVLPLCIGRGHLGSSGKIHLHPWSGGGRRPPDSSKNGREANSGANVGAGAPVCGCGCRRAQTAASVAIRRLSNFVLSNRRDDKTRRSHAPHHPHERRPALAGAAAAAEAAALRTSASLAACAWAPSLLRTGRRRRGKKYPYRHIGKVSRFQFKTKIDVKLLSVWAGRAAARAVTGRARGVHSSSALSQILNAFCSR</sequence>
<dbReference type="Proteomes" id="UP000299102">
    <property type="component" value="Unassembled WGS sequence"/>
</dbReference>
<reference evidence="2 3" key="1">
    <citation type="journal article" date="2019" name="Commun. Biol.">
        <title>The bagworm genome reveals a unique fibroin gene that provides high tensile strength.</title>
        <authorList>
            <person name="Kono N."/>
            <person name="Nakamura H."/>
            <person name="Ohtoshi R."/>
            <person name="Tomita M."/>
            <person name="Numata K."/>
            <person name="Arakawa K."/>
        </authorList>
    </citation>
    <scope>NUCLEOTIDE SEQUENCE [LARGE SCALE GENOMIC DNA]</scope>
</reference>
<dbReference type="EMBL" id="BGZK01001608">
    <property type="protein sequence ID" value="GBP83190.1"/>
    <property type="molecule type" value="Genomic_DNA"/>
</dbReference>
<dbReference type="AlphaFoldDB" id="A0A4C1Z679"/>
<protein>
    <submittedName>
        <fullName evidence="2">Uncharacterized protein</fullName>
    </submittedName>
</protein>
<organism evidence="2 3">
    <name type="scientific">Eumeta variegata</name>
    <name type="common">Bagworm moth</name>
    <name type="synonym">Eumeta japonica</name>
    <dbReference type="NCBI Taxonomy" id="151549"/>
    <lineage>
        <taxon>Eukaryota</taxon>
        <taxon>Metazoa</taxon>
        <taxon>Ecdysozoa</taxon>
        <taxon>Arthropoda</taxon>
        <taxon>Hexapoda</taxon>
        <taxon>Insecta</taxon>
        <taxon>Pterygota</taxon>
        <taxon>Neoptera</taxon>
        <taxon>Endopterygota</taxon>
        <taxon>Lepidoptera</taxon>
        <taxon>Glossata</taxon>
        <taxon>Ditrysia</taxon>
        <taxon>Tineoidea</taxon>
        <taxon>Psychidae</taxon>
        <taxon>Oiketicinae</taxon>
        <taxon>Eumeta</taxon>
    </lineage>
</organism>
<comment type="caution">
    <text evidence="2">The sequence shown here is derived from an EMBL/GenBank/DDBJ whole genome shotgun (WGS) entry which is preliminary data.</text>
</comment>
<name>A0A4C1Z679_EUMVA</name>
<feature type="compositionally biased region" description="Basic residues" evidence="1">
    <location>
        <begin position="375"/>
        <end position="385"/>
    </location>
</feature>
<proteinExistence type="predicted"/>
<feature type="region of interest" description="Disordered" evidence="1">
    <location>
        <begin position="308"/>
        <end position="335"/>
    </location>
</feature>
<feature type="region of interest" description="Disordered" evidence="1">
    <location>
        <begin position="369"/>
        <end position="391"/>
    </location>
</feature>
<gene>
    <name evidence="2" type="ORF">EVAR_59603_1</name>
</gene>
<evidence type="ECO:0000313" key="3">
    <source>
        <dbReference type="Proteomes" id="UP000299102"/>
    </source>
</evidence>
<accession>A0A4C1Z679</accession>